<name>A0A1B6C7Q8_9HEMI</name>
<dbReference type="SUPFAM" id="SSF103473">
    <property type="entry name" value="MFS general substrate transporter"/>
    <property type="match status" value="1"/>
</dbReference>
<dbReference type="Gene3D" id="1.20.1250.20">
    <property type="entry name" value="MFS general substrate transporter like domains"/>
    <property type="match status" value="1"/>
</dbReference>
<dbReference type="GO" id="GO:0005886">
    <property type="term" value="C:plasma membrane"/>
    <property type="evidence" value="ECO:0007669"/>
    <property type="project" value="UniProtKB-SubCell"/>
</dbReference>
<keyword evidence="6 8" id="KW-1133">Transmembrane helix</keyword>
<dbReference type="PANTHER" id="PTHR48021">
    <property type="match status" value="1"/>
</dbReference>
<keyword evidence="5 8" id="KW-0812">Transmembrane</keyword>
<dbReference type="PROSITE" id="PS00216">
    <property type="entry name" value="SUGAR_TRANSPORT_1"/>
    <property type="match status" value="2"/>
</dbReference>
<dbReference type="PRINTS" id="PR00171">
    <property type="entry name" value="SUGRTRNSPORT"/>
</dbReference>
<dbReference type="EMBL" id="GEDC01027797">
    <property type="protein sequence ID" value="JAS09501.1"/>
    <property type="molecule type" value="Transcribed_RNA"/>
</dbReference>
<dbReference type="PANTHER" id="PTHR48021:SF46">
    <property type="entry name" value="MAJOR FACILITATOR SUPERFAMILY (MFS) PROFILE DOMAIN-CONTAINING PROTEIN"/>
    <property type="match status" value="1"/>
</dbReference>
<evidence type="ECO:0000256" key="4">
    <source>
        <dbReference type="ARBA" id="ARBA00022597"/>
    </source>
</evidence>
<feature type="transmembrane region" description="Helical" evidence="8">
    <location>
        <begin position="57"/>
        <end position="76"/>
    </location>
</feature>
<keyword evidence="2" id="KW-0813">Transport</keyword>
<organism evidence="10">
    <name type="scientific">Clastoptera arizonana</name>
    <name type="common">Arizona spittle bug</name>
    <dbReference type="NCBI Taxonomy" id="38151"/>
    <lineage>
        <taxon>Eukaryota</taxon>
        <taxon>Metazoa</taxon>
        <taxon>Ecdysozoa</taxon>
        <taxon>Arthropoda</taxon>
        <taxon>Hexapoda</taxon>
        <taxon>Insecta</taxon>
        <taxon>Pterygota</taxon>
        <taxon>Neoptera</taxon>
        <taxon>Paraneoptera</taxon>
        <taxon>Hemiptera</taxon>
        <taxon>Auchenorrhyncha</taxon>
        <taxon>Cercopoidea</taxon>
        <taxon>Clastopteridae</taxon>
        <taxon>Clastoptera</taxon>
    </lineage>
</organism>
<comment type="subcellular location">
    <subcellularLocation>
        <location evidence="1">Cell membrane</location>
        <topology evidence="1">Multi-pass membrane protein</topology>
    </subcellularLocation>
</comment>
<feature type="transmembrane region" description="Helical" evidence="8">
    <location>
        <begin position="145"/>
        <end position="163"/>
    </location>
</feature>
<evidence type="ECO:0000313" key="10">
    <source>
        <dbReference type="EMBL" id="JAS09501.1"/>
    </source>
</evidence>
<reference evidence="10" key="1">
    <citation type="submission" date="2015-12" db="EMBL/GenBank/DDBJ databases">
        <title>De novo transcriptome assembly of four potential Pierce s Disease insect vectors from Arizona vineyards.</title>
        <authorList>
            <person name="Tassone E.E."/>
        </authorList>
    </citation>
    <scope>NUCLEOTIDE SEQUENCE</scope>
</reference>
<evidence type="ECO:0000256" key="8">
    <source>
        <dbReference type="SAM" id="Phobius"/>
    </source>
</evidence>
<feature type="transmembrane region" description="Helical" evidence="8">
    <location>
        <begin position="88"/>
        <end position="107"/>
    </location>
</feature>
<dbReference type="PROSITE" id="PS00217">
    <property type="entry name" value="SUGAR_TRANSPORT_2"/>
    <property type="match status" value="1"/>
</dbReference>
<feature type="transmembrane region" description="Helical" evidence="8">
    <location>
        <begin position="388"/>
        <end position="407"/>
    </location>
</feature>
<dbReference type="FunFam" id="1.20.1250.20:FF:000218">
    <property type="entry name" value="facilitated trehalose transporter Tret1"/>
    <property type="match status" value="1"/>
</dbReference>
<dbReference type="InterPro" id="IPR005828">
    <property type="entry name" value="MFS_sugar_transport-like"/>
</dbReference>
<keyword evidence="4" id="KW-0762">Sugar transport</keyword>
<proteinExistence type="predicted"/>
<keyword evidence="7 8" id="KW-0472">Membrane</keyword>
<dbReference type="AlphaFoldDB" id="A0A1B6C7Q8"/>
<feature type="transmembrane region" description="Helical" evidence="8">
    <location>
        <begin position="419"/>
        <end position="443"/>
    </location>
</feature>
<dbReference type="Pfam" id="PF00083">
    <property type="entry name" value="Sugar_tr"/>
    <property type="match status" value="1"/>
</dbReference>
<evidence type="ECO:0000256" key="3">
    <source>
        <dbReference type="ARBA" id="ARBA00022475"/>
    </source>
</evidence>
<dbReference type="InterPro" id="IPR003663">
    <property type="entry name" value="Sugar/inositol_transpt"/>
</dbReference>
<feature type="transmembrane region" description="Helical" evidence="8">
    <location>
        <begin position="295"/>
        <end position="313"/>
    </location>
</feature>
<feature type="transmembrane region" description="Helical" evidence="8">
    <location>
        <begin position="16"/>
        <end position="37"/>
    </location>
</feature>
<gene>
    <name evidence="10" type="ORF">g.17924</name>
</gene>
<evidence type="ECO:0000256" key="7">
    <source>
        <dbReference type="ARBA" id="ARBA00023136"/>
    </source>
</evidence>
<dbReference type="InterPro" id="IPR050549">
    <property type="entry name" value="MFS_Trehalose_Transporter"/>
</dbReference>
<evidence type="ECO:0000256" key="2">
    <source>
        <dbReference type="ARBA" id="ARBA00022448"/>
    </source>
</evidence>
<protein>
    <recommendedName>
        <fullName evidence="9">Major facilitator superfamily (MFS) profile domain-containing protein</fullName>
    </recommendedName>
</protein>
<dbReference type="GO" id="GO:0022857">
    <property type="term" value="F:transmembrane transporter activity"/>
    <property type="evidence" value="ECO:0007669"/>
    <property type="project" value="InterPro"/>
</dbReference>
<evidence type="ECO:0000259" key="9">
    <source>
        <dbReference type="PROSITE" id="PS50850"/>
    </source>
</evidence>
<feature type="transmembrane region" description="Helical" evidence="8">
    <location>
        <begin position="267"/>
        <end position="289"/>
    </location>
</feature>
<keyword evidence="3" id="KW-1003">Cell membrane</keyword>
<dbReference type="PROSITE" id="PS50850">
    <property type="entry name" value="MFS"/>
    <property type="match status" value="1"/>
</dbReference>
<evidence type="ECO:0000256" key="5">
    <source>
        <dbReference type="ARBA" id="ARBA00022692"/>
    </source>
</evidence>
<dbReference type="InterPro" id="IPR036259">
    <property type="entry name" value="MFS_trans_sf"/>
</dbReference>
<sequence>MSPFVGSINKGVLRQYTVALISTIALFIGGTSIGWPNPVLPYLLSPDAPFPISRADITWVVSIIHIAFILSSFPTGYVMDRFGRKKSLLFLSIFPLSSYILTIFSTSSIMLCIARFLAGVWLGVIYTIVPMYLAEISEPQIRGSLGNFTSLLTYTGTLFAYVIGSVVSYTNFAIILGTIPVIFIVCFAFMPESPYYYLMIKNPESAKKSLMWLREGDEEKILGELAKISKAIDLEMEHKGNIKELFSTRGNRKALLITEVLSMNQKFAGTTAIIAFASVTLPEGALPSIGTDGCVIILGAISVVSGALLMFIIDRVGRKSLLLCSCLGCSVALLLLTVWYYLDQNTTVDVTPYNYIPFYCLCFHSVMYCLALGPIVNSIKGELFPSNVKAIASVITTIVLALSSFFVNKIYLVLADSFGFYLDFLMFFVITMIGAVFSLTVVVETKGKTLQDIQIELNGGKIIKDTQTSAGRVV</sequence>
<feature type="transmembrane region" description="Helical" evidence="8">
    <location>
        <begin position="113"/>
        <end position="133"/>
    </location>
</feature>
<dbReference type="InterPro" id="IPR005829">
    <property type="entry name" value="Sugar_transporter_CS"/>
</dbReference>
<evidence type="ECO:0000256" key="1">
    <source>
        <dbReference type="ARBA" id="ARBA00004651"/>
    </source>
</evidence>
<feature type="transmembrane region" description="Helical" evidence="8">
    <location>
        <begin position="320"/>
        <end position="342"/>
    </location>
</feature>
<feature type="domain" description="Major facilitator superfamily (MFS) profile" evidence="9">
    <location>
        <begin position="18"/>
        <end position="446"/>
    </location>
</feature>
<feature type="transmembrane region" description="Helical" evidence="8">
    <location>
        <begin position="354"/>
        <end position="376"/>
    </location>
</feature>
<accession>A0A1B6C7Q8</accession>
<feature type="transmembrane region" description="Helical" evidence="8">
    <location>
        <begin position="169"/>
        <end position="190"/>
    </location>
</feature>
<evidence type="ECO:0000256" key="6">
    <source>
        <dbReference type="ARBA" id="ARBA00022989"/>
    </source>
</evidence>
<dbReference type="InterPro" id="IPR020846">
    <property type="entry name" value="MFS_dom"/>
</dbReference>